<dbReference type="InterPro" id="IPR005225">
    <property type="entry name" value="Small_GTP-bd"/>
</dbReference>
<dbReference type="CDD" id="cd00876">
    <property type="entry name" value="Ras"/>
    <property type="match status" value="1"/>
</dbReference>
<name>A2DWM5_TRIV3</name>
<dbReference type="PROSITE" id="PS51421">
    <property type="entry name" value="RAS"/>
    <property type="match status" value="1"/>
</dbReference>
<sequence>MSQYPQLVVLGDGGVGKTSIILRYTRNQFSETYEPTLEDNYHASVMLDSGPFEMDIADTAGQDDYKSLRDRYMSTGDIFLIVYSVTEPRTLTTAKEMLNQIKVIKEDNFKFLLAGNKCDIPNRQVTFDDGYAVAEEFGGHFLETSAKKVINIDEAFKEIAHMLKKDDNSADVGCKCKI</sequence>
<dbReference type="GO" id="GO:0005886">
    <property type="term" value="C:plasma membrane"/>
    <property type="evidence" value="ECO:0000318"/>
    <property type="project" value="GO_Central"/>
</dbReference>
<dbReference type="SMART" id="SM00173">
    <property type="entry name" value="RAS"/>
    <property type="match status" value="1"/>
</dbReference>
<dbReference type="InParanoid" id="A2DWM5"/>
<dbReference type="EMBL" id="DS113259">
    <property type="protein sequence ID" value="EAY15210.1"/>
    <property type="molecule type" value="Genomic_DNA"/>
</dbReference>
<evidence type="ECO:0000313" key="4">
    <source>
        <dbReference type="Proteomes" id="UP000001542"/>
    </source>
</evidence>
<evidence type="ECO:0000256" key="2">
    <source>
        <dbReference type="ARBA" id="ARBA00023134"/>
    </source>
</evidence>
<evidence type="ECO:0000256" key="1">
    <source>
        <dbReference type="ARBA" id="ARBA00022741"/>
    </source>
</evidence>
<dbReference type="PANTHER" id="PTHR24070">
    <property type="entry name" value="RAS, DI-RAS, AND RHEB FAMILY MEMBERS OF SMALL GTPASE SUPERFAMILY"/>
    <property type="match status" value="1"/>
</dbReference>
<dbReference type="Proteomes" id="UP000001542">
    <property type="component" value="Unassembled WGS sequence"/>
</dbReference>
<dbReference type="PROSITE" id="PS51419">
    <property type="entry name" value="RAB"/>
    <property type="match status" value="1"/>
</dbReference>
<dbReference type="VEuPathDB" id="TrichDB:TVAGG3_0201730"/>
<proteinExistence type="predicted"/>
<dbReference type="GO" id="GO:0005525">
    <property type="term" value="F:GTP binding"/>
    <property type="evidence" value="ECO:0000318"/>
    <property type="project" value="GO_Central"/>
</dbReference>
<dbReference type="STRING" id="5722.A2DWM5"/>
<protein>
    <submittedName>
        <fullName evidence="3">Small GTP-binding protein, putative</fullName>
    </submittedName>
</protein>
<dbReference type="RefSeq" id="XP_001327433.1">
    <property type="nucleotide sequence ID" value="XM_001327398.1"/>
</dbReference>
<dbReference type="GO" id="GO:0003924">
    <property type="term" value="F:GTPase activity"/>
    <property type="evidence" value="ECO:0000318"/>
    <property type="project" value="GO_Central"/>
</dbReference>
<dbReference type="PRINTS" id="PR00449">
    <property type="entry name" value="RASTRNSFRMNG"/>
</dbReference>
<dbReference type="GO" id="GO:0007165">
    <property type="term" value="P:signal transduction"/>
    <property type="evidence" value="ECO:0007669"/>
    <property type="project" value="InterPro"/>
</dbReference>
<dbReference type="SMR" id="A2DWM5"/>
<dbReference type="AlphaFoldDB" id="A2DWM5"/>
<keyword evidence="1" id="KW-0547">Nucleotide-binding</keyword>
<gene>
    <name evidence="3" type="ORF">TVAG_202040</name>
</gene>
<dbReference type="eggNOG" id="KOG0395">
    <property type="taxonomic scope" value="Eukaryota"/>
</dbReference>
<dbReference type="SMART" id="SM00174">
    <property type="entry name" value="RHO"/>
    <property type="match status" value="1"/>
</dbReference>
<dbReference type="Pfam" id="PF00071">
    <property type="entry name" value="Ras"/>
    <property type="match status" value="1"/>
</dbReference>
<keyword evidence="2" id="KW-0342">GTP-binding</keyword>
<dbReference type="OrthoDB" id="5976022at2759"/>
<dbReference type="FunFam" id="3.40.50.300:FF:001423">
    <property type="entry name" value="Ras family GTPase"/>
    <property type="match status" value="1"/>
</dbReference>
<dbReference type="InterPro" id="IPR020849">
    <property type="entry name" value="Small_GTPase_Ras-type"/>
</dbReference>
<reference evidence="3" key="1">
    <citation type="submission" date="2006-10" db="EMBL/GenBank/DDBJ databases">
        <authorList>
            <person name="Amadeo P."/>
            <person name="Zhao Q."/>
            <person name="Wortman J."/>
            <person name="Fraser-Liggett C."/>
            <person name="Carlton J."/>
        </authorList>
    </citation>
    <scope>NUCLEOTIDE SEQUENCE</scope>
    <source>
        <strain evidence="3">G3</strain>
    </source>
</reference>
<dbReference type="SMART" id="SM00175">
    <property type="entry name" value="RAB"/>
    <property type="match status" value="1"/>
</dbReference>
<keyword evidence="4" id="KW-1185">Reference proteome</keyword>
<reference evidence="3" key="2">
    <citation type="journal article" date="2007" name="Science">
        <title>Draft genome sequence of the sexually transmitted pathogen Trichomonas vaginalis.</title>
        <authorList>
            <person name="Carlton J.M."/>
            <person name="Hirt R.P."/>
            <person name="Silva J.C."/>
            <person name="Delcher A.L."/>
            <person name="Schatz M."/>
            <person name="Zhao Q."/>
            <person name="Wortman J.R."/>
            <person name="Bidwell S.L."/>
            <person name="Alsmark U.C.M."/>
            <person name="Besteiro S."/>
            <person name="Sicheritz-Ponten T."/>
            <person name="Noel C.J."/>
            <person name="Dacks J.B."/>
            <person name="Foster P.G."/>
            <person name="Simillion C."/>
            <person name="Van de Peer Y."/>
            <person name="Miranda-Saavedra D."/>
            <person name="Barton G.J."/>
            <person name="Westrop G.D."/>
            <person name="Mueller S."/>
            <person name="Dessi D."/>
            <person name="Fiori P.L."/>
            <person name="Ren Q."/>
            <person name="Paulsen I."/>
            <person name="Zhang H."/>
            <person name="Bastida-Corcuera F.D."/>
            <person name="Simoes-Barbosa A."/>
            <person name="Brown M.T."/>
            <person name="Hayes R.D."/>
            <person name="Mukherjee M."/>
            <person name="Okumura C.Y."/>
            <person name="Schneider R."/>
            <person name="Smith A.J."/>
            <person name="Vanacova S."/>
            <person name="Villalvazo M."/>
            <person name="Haas B.J."/>
            <person name="Pertea M."/>
            <person name="Feldblyum T.V."/>
            <person name="Utterback T.R."/>
            <person name="Shu C.L."/>
            <person name="Osoegawa K."/>
            <person name="de Jong P.J."/>
            <person name="Hrdy I."/>
            <person name="Horvathova L."/>
            <person name="Zubacova Z."/>
            <person name="Dolezal P."/>
            <person name="Malik S.B."/>
            <person name="Logsdon J.M. Jr."/>
            <person name="Henze K."/>
            <person name="Gupta A."/>
            <person name="Wang C.C."/>
            <person name="Dunne R.L."/>
            <person name="Upcroft J.A."/>
            <person name="Upcroft P."/>
            <person name="White O."/>
            <person name="Salzberg S.L."/>
            <person name="Tang P."/>
            <person name="Chiu C.-H."/>
            <person name="Lee Y.-S."/>
            <person name="Embley T.M."/>
            <person name="Coombs G.H."/>
            <person name="Mottram J.C."/>
            <person name="Tachezy J."/>
            <person name="Fraser-Liggett C.M."/>
            <person name="Johnson P.J."/>
        </authorList>
    </citation>
    <scope>NUCLEOTIDE SEQUENCE [LARGE SCALE GENOMIC DNA]</scope>
    <source>
        <strain evidence="3">G3</strain>
    </source>
</reference>
<evidence type="ECO:0000313" key="3">
    <source>
        <dbReference type="EMBL" id="EAY15210.1"/>
    </source>
</evidence>
<organism evidence="3 4">
    <name type="scientific">Trichomonas vaginalis (strain ATCC PRA-98 / G3)</name>
    <dbReference type="NCBI Taxonomy" id="412133"/>
    <lineage>
        <taxon>Eukaryota</taxon>
        <taxon>Metamonada</taxon>
        <taxon>Parabasalia</taxon>
        <taxon>Trichomonadida</taxon>
        <taxon>Trichomonadidae</taxon>
        <taxon>Trichomonas</taxon>
    </lineage>
</organism>
<dbReference type="GO" id="GO:0019003">
    <property type="term" value="F:GDP binding"/>
    <property type="evidence" value="ECO:0000318"/>
    <property type="project" value="GO_Central"/>
</dbReference>
<dbReference type="InterPro" id="IPR027417">
    <property type="entry name" value="P-loop_NTPase"/>
</dbReference>
<dbReference type="OMA" id="AAQFNCA"/>
<accession>A2DWM5</accession>
<dbReference type="Gene3D" id="3.40.50.300">
    <property type="entry name" value="P-loop containing nucleotide triphosphate hydrolases"/>
    <property type="match status" value="1"/>
</dbReference>
<dbReference type="VEuPathDB" id="TrichDB:TVAG_202040"/>
<dbReference type="SUPFAM" id="SSF52540">
    <property type="entry name" value="P-loop containing nucleoside triphosphate hydrolases"/>
    <property type="match status" value="1"/>
</dbReference>
<dbReference type="PROSITE" id="PS51420">
    <property type="entry name" value="RHO"/>
    <property type="match status" value="1"/>
</dbReference>
<dbReference type="NCBIfam" id="TIGR00231">
    <property type="entry name" value="small_GTP"/>
    <property type="match status" value="1"/>
</dbReference>
<dbReference type="InterPro" id="IPR001806">
    <property type="entry name" value="Small_GTPase"/>
</dbReference>
<dbReference type="KEGG" id="tva:4773211"/>